<protein>
    <submittedName>
        <fullName evidence="6">LCP family protein</fullName>
    </submittedName>
</protein>
<feature type="domain" description="LytR/CpsA/Psr regulator C-terminal" evidence="5">
    <location>
        <begin position="464"/>
        <end position="557"/>
    </location>
</feature>
<evidence type="ECO:0000313" key="6">
    <source>
        <dbReference type="EMBL" id="MDT6984301.1"/>
    </source>
</evidence>
<dbReference type="Proteomes" id="UP001249760">
    <property type="component" value="Unassembled WGS sequence"/>
</dbReference>
<dbReference type="InterPro" id="IPR027381">
    <property type="entry name" value="LytR/CpsA/Psr_C"/>
</dbReference>
<name>A0ABU3JQT9_9ACTN</name>
<evidence type="ECO:0000256" key="3">
    <source>
        <dbReference type="SAM" id="Phobius"/>
    </source>
</evidence>
<sequence length="586" mass="62250">MDAQGRGRGENIDPADQWVLNPNTGEYELRLSPSAPQSPIPAPRGPRNTGAGNPRARSASPDQAPERPGRASPERETPGRDVPPQRRRRGAPEEPPGRRGRKPAKGKKTKKVLLWTSGTVAFLVLATGVGGYLYLEHLNDNITSVSDDGASTGGFKKDQAINILLIGTDKRTGAGNEGYGDKGSEGHADTTILLHVSKDRSNATALSIPRDLIVDIPDCPTQQEDGSEKVIPGSTGARFNTSLGQNGRTPSCTMRTVTELTGIKPDNFMVADFNAVKTLTSAVGGVEVCLGKDINDPDSHLNLPKGTHRIEGEQALAFVRTRHSVGLGGDLSRIELQQQFLSSLMRELKSNDTLTSPSKMIKLAEAGTKALTVDSQLNSINKLKDLGLELGKLNVKNLTFTTIPVLDNPAEKIKATVVLDESKAPEVFDLIRNDVSFTEVKQQQKKEKAAVAARLKGEKAPASEVRVRILNGGAPAGSAQSTLSWLQVDQGVSKSENAGNAPAELAKTTLEYAPDQADQARRLAEILGLSGAAMKPGESVTNSQGLPAMTLTLGKDFKGAGVSLTPPDKAPDDIKKSTADKVVCAE</sequence>
<keyword evidence="3" id="KW-1133">Transmembrane helix</keyword>
<dbReference type="Gene3D" id="3.40.630.190">
    <property type="entry name" value="LCP protein"/>
    <property type="match status" value="1"/>
</dbReference>
<comment type="caution">
    <text evidence="6">The sequence shown here is derived from an EMBL/GenBank/DDBJ whole genome shotgun (WGS) entry which is preliminary data.</text>
</comment>
<dbReference type="InterPro" id="IPR050922">
    <property type="entry name" value="LytR/CpsA/Psr_CW_biosynth"/>
</dbReference>
<dbReference type="Gene3D" id="3.30.70.2390">
    <property type="match status" value="1"/>
</dbReference>
<feature type="region of interest" description="Disordered" evidence="2">
    <location>
        <begin position="221"/>
        <end position="249"/>
    </location>
</feature>
<keyword evidence="3" id="KW-0472">Membrane</keyword>
<dbReference type="PANTHER" id="PTHR33392:SF6">
    <property type="entry name" value="POLYISOPRENYL-TEICHOIC ACID--PEPTIDOGLYCAN TEICHOIC ACID TRANSFERASE TAGU"/>
    <property type="match status" value="1"/>
</dbReference>
<keyword evidence="7" id="KW-1185">Reference proteome</keyword>
<dbReference type="Pfam" id="PF13399">
    <property type="entry name" value="LytR_C"/>
    <property type="match status" value="1"/>
</dbReference>
<accession>A0ABU3JQT9</accession>
<dbReference type="InterPro" id="IPR004474">
    <property type="entry name" value="LytR_CpsA_psr"/>
</dbReference>
<dbReference type="NCBIfam" id="TIGR00350">
    <property type="entry name" value="lytR_cpsA_psr"/>
    <property type="match status" value="1"/>
</dbReference>
<evidence type="ECO:0000259" key="4">
    <source>
        <dbReference type="Pfam" id="PF03816"/>
    </source>
</evidence>
<feature type="compositionally biased region" description="Basic and acidic residues" evidence="2">
    <location>
        <begin position="1"/>
        <end position="11"/>
    </location>
</feature>
<evidence type="ECO:0000259" key="5">
    <source>
        <dbReference type="Pfam" id="PF13399"/>
    </source>
</evidence>
<feature type="region of interest" description="Disordered" evidence="2">
    <location>
        <begin position="557"/>
        <end position="586"/>
    </location>
</feature>
<feature type="compositionally biased region" description="Basic residues" evidence="2">
    <location>
        <begin position="98"/>
        <end position="110"/>
    </location>
</feature>
<feature type="transmembrane region" description="Helical" evidence="3">
    <location>
        <begin position="112"/>
        <end position="135"/>
    </location>
</feature>
<feature type="domain" description="Cell envelope-related transcriptional attenuator" evidence="4">
    <location>
        <begin position="187"/>
        <end position="349"/>
    </location>
</feature>
<keyword evidence="3" id="KW-0812">Transmembrane</keyword>
<feature type="compositionally biased region" description="Polar residues" evidence="2">
    <location>
        <begin position="237"/>
        <end position="249"/>
    </location>
</feature>
<evidence type="ECO:0000256" key="1">
    <source>
        <dbReference type="ARBA" id="ARBA00006068"/>
    </source>
</evidence>
<dbReference type="EMBL" id="JASKMA010000008">
    <property type="protein sequence ID" value="MDT6984301.1"/>
    <property type="molecule type" value="Genomic_DNA"/>
</dbReference>
<feature type="compositionally biased region" description="Basic and acidic residues" evidence="2">
    <location>
        <begin position="569"/>
        <end position="579"/>
    </location>
</feature>
<dbReference type="PANTHER" id="PTHR33392">
    <property type="entry name" value="POLYISOPRENYL-TEICHOIC ACID--PEPTIDOGLYCAN TEICHOIC ACID TRANSFERASE TAGU"/>
    <property type="match status" value="1"/>
</dbReference>
<feature type="region of interest" description="Disordered" evidence="2">
    <location>
        <begin position="1"/>
        <end position="110"/>
    </location>
</feature>
<reference evidence="6 7" key="1">
    <citation type="submission" date="2023-05" db="EMBL/GenBank/DDBJ databases">
        <title>Streptomyces fuscus sp. nov., a brown-black pigment producing actinomyces isolated from dry sand of Sea duck farm.</title>
        <authorList>
            <person name="Xie J."/>
            <person name="Shen N."/>
        </authorList>
    </citation>
    <scope>NUCLEOTIDE SEQUENCE [LARGE SCALE GENOMIC DNA]</scope>
    <source>
        <strain evidence="6 7">CGMCC 4.1745</strain>
    </source>
</reference>
<comment type="similarity">
    <text evidence="1">Belongs to the LytR/CpsA/Psr (LCP) family.</text>
</comment>
<gene>
    <name evidence="6" type="ORF">QNO04_12605</name>
</gene>
<organism evidence="6 7">
    <name type="scientific">Streptomyces lusitanus</name>
    <dbReference type="NCBI Taxonomy" id="68232"/>
    <lineage>
        <taxon>Bacteria</taxon>
        <taxon>Bacillati</taxon>
        <taxon>Actinomycetota</taxon>
        <taxon>Actinomycetes</taxon>
        <taxon>Kitasatosporales</taxon>
        <taxon>Streptomycetaceae</taxon>
        <taxon>Streptomyces</taxon>
    </lineage>
</organism>
<evidence type="ECO:0000313" key="7">
    <source>
        <dbReference type="Proteomes" id="UP001249760"/>
    </source>
</evidence>
<dbReference type="RefSeq" id="WP_394310853.1">
    <property type="nucleotide sequence ID" value="NZ_JASKMA010000008.1"/>
</dbReference>
<dbReference type="Pfam" id="PF03816">
    <property type="entry name" value="LytR_cpsA_psr"/>
    <property type="match status" value="1"/>
</dbReference>
<feature type="compositionally biased region" description="Basic and acidic residues" evidence="2">
    <location>
        <begin position="64"/>
        <end position="79"/>
    </location>
</feature>
<proteinExistence type="inferred from homology"/>
<evidence type="ECO:0000256" key="2">
    <source>
        <dbReference type="SAM" id="MobiDB-lite"/>
    </source>
</evidence>